<reference evidence="3" key="1">
    <citation type="submission" date="2025-08" db="UniProtKB">
        <authorList>
            <consortium name="Ensembl"/>
        </authorList>
    </citation>
    <scope>IDENTIFICATION</scope>
</reference>
<dbReference type="InterPro" id="IPR013783">
    <property type="entry name" value="Ig-like_fold"/>
</dbReference>
<keyword evidence="4" id="KW-1185">Reference proteome</keyword>
<dbReference type="GeneTree" id="ENSGT01010000222294"/>
<feature type="domain" description="Ig-like" evidence="2">
    <location>
        <begin position="224"/>
        <end position="305"/>
    </location>
</feature>
<dbReference type="InterPro" id="IPR007110">
    <property type="entry name" value="Ig-like_dom"/>
</dbReference>
<dbReference type="InterPro" id="IPR036179">
    <property type="entry name" value="Ig-like_dom_sf"/>
</dbReference>
<sequence>MDLRSAARGFLAFLLSVPVLQGNDEWTVTYSSSNVCALRGAMVEINCTYEYPDDVQYRPTTVTTLWFTKEDNHQPVDLEHDTDSTGRVKSSCGEVSCSGSRCHEICTLRIKDLRQSDSAVYKFRFTTNQPGGEYTGDPGVTLSVTDLQVKVSFPDPTNPTGAELECHSMCGLAGDPPYIWFRNGQNVGQGVNYSPSIQSEESYSCAVEGYEHLHSPLVYAPRTPSVTVSPSGEIKEGSRVTLSCSSDANPAAEYTWFKDITDRYSRHMNQGPQLIFSYILSLDSGQYRCDATNKLGKKSVTKSIDVKYAPNTPSVTVRPSGEIEEGSSVTLSCSSDANPAAEYTWFKVNADRSYKKMNQGPLLVFSYIVSSDSGQYRCEAQNTIGKRSVYNSIDVKCE</sequence>
<keyword evidence="1" id="KW-0732">Signal</keyword>
<feature type="signal peptide" evidence="1">
    <location>
        <begin position="1"/>
        <end position="22"/>
    </location>
</feature>
<dbReference type="Gene3D" id="2.60.40.10">
    <property type="entry name" value="Immunoglobulins"/>
    <property type="match status" value="3"/>
</dbReference>
<protein>
    <recommendedName>
        <fullName evidence="2">Ig-like domain-containing protein</fullName>
    </recommendedName>
</protein>
<dbReference type="PROSITE" id="PS50835">
    <property type="entry name" value="IG_LIKE"/>
    <property type="match status" value="2"/>
</dbReference>
<dbReference type="PANTHER" id="PTHR46013">
    <property type="entry name" value="VASCULAR CELL ADHESION MOLECULE 1"/>
    <property type="match status" value="1"/>
</dbReference>
<dbReference type="AlphaFoldDB" id="A0A8C5CGI4"/>
<evidence type="ECO:0000313" key="3">
    <source>
        <dbReference type="Ensembl" id="ENSGMOP00000059850.1"/>
    </source>
</evidence>
<accession>A0A8C5CGI4</accession>
<evidence type="ECO:0000259" key="2">
    <source>
        <dbReference type="PROSITE" id="PS50835"/>
    </source>
</evidence>
<dbReference type="Pfam" id="PF13927">
    <property type="entry name" value="Ig_3"/>
    <property type="match status" value="2"/>
</dbReference>
<dbReference type="Proteomes" id="UP000694546">
    <property type="component" value="Chromosome 23"/>
</dbReference>
<dbReference type="Ensembl" id="ENSGMOT00000056264.1">
    <property type="protein sequence ID" value="ENSGMOP00000059850.1"/>
    <property type="gene ID" value="ENSGMOG00000033604.1"/>
</dbReference>
<dbReference type="SMART" id="SM00409">
    <property type="entry name" value="IG"/>
    <property type="match status" value="3"/>
</dbReference>
<dbReference type="InterPro" id="IPR003598">
    <property type="entry name" value="Ig_sub2"/>
</dbReference>
<dbReference type="SMART" id="SM00408">
    <property type="entry name" value="IGc2"/>
    <property type="match status" value="2"/>
</dbReference>
<feature type="domain" description="Ig-like" evidence="2">
    <location>
        <begin position="313"/>
        <end position="394"/>
    </location>
</feature>
<organism evidence="3 4">
    <name type="scientific">Gadus morhua</name>
    <name type="common">Atlantic cod</name>
    <dbReference type="NCBI Taxonomy" id="8049"/>
    <lineage>
        <taxon>Eukaryota</taxon>
        <taxon>Metazoa</taxon>
        <taxon>Chordata</taxon>
        <taxon>Craniata</taxon>
        <taxon>Vertebrata</taxon>
        <taxon>Euteleostomi</taxon>
        <taxon>Actinopterygii</taxon>
        <taxon>Neopterygii</taxon>
        <taxon>Teleostei</taxon>
        <taxon>Neoteleostei</taxon>
        <taxon>Acanthomorphata</taxon>
        <taxon>Zeiogadaria</taxon>
        <taxon>Gadariae</taxon>
        <taxon>Gadiformes</taxon>
        <taxon>Gadoidei</taxon>
        <taxon>Gadidae</taxon>
        <taxon>Gadus</taxon>
    </lineage>
</organism>
<dbReference type="PANTHER" id="PTHR46013:SF4">
    <property type="entry name" value="B-CELL RECEPTOR CD22-RELATED"/>
    <property type="match status" value="1"/>
</dbReference>
<proteinExistence type="predicted"/>
<dbReference type="SUPFAM" id="SSF48726">
    <property type="entry name" value="Immunoglobulin"/>
    <property type="match status" value="3"/>
</dbReference>
<feature type="chain" id="PRO_5046294281" description="Ig-like domain-containing protein" evidence="1">
    <location>
        <begin position="23"/>
        <end position="398"/>
    </location>
</feature>
<name>A0A8C5CGI4_GADMO</name>
<dbReference type="InterPro" id="IPR003599">
    <property type="entry name" value="Ig_sub"/>
</dbReference>
<evidence type="ECO:0000256" key="1">
    <source>
        <dbReference type="SAM" id="SignalP"/>
    </source>
</evidence>
<reference evidence="3" key="2">
    <citation type="submission" date="2025-09" db="UniProtKB">
        <authorList>
            <consortium name="Ensembl"/>
        </authorList>
    </citation>
    <scope>IDENTIFICATION</scope>
</reference>
<evidence type="ECO:0000313" key="4">
    <source>
        <dbReference type="Proteomes" id="UP000694546"/>
    </source>
</evidence>